<gene>
    <name evidence="1" type="ORF">POR1_42</name>
</gene>
<evidence type="ECO:0000313" key="2">
    <source>
        <dbReference type="Proteomes" id="UP000225954"/>
    </source>
</evidence>
<reference evidence="1 2" key="1">
    <citation type="journal article" date="2016" name="Genome Announc.">
        <title>Genome Sequences of Pseudomonas oryzihabitans Phage POR1 and Pseudomonas aeruginosa Phage PAE1.</title>
        <authorList>
            <person name="Dyson Z.A."/>
            <person name="Seviour R.J."/>
            <person name="Tucci J."/>
            <person name="Petrovski S."/>
        </authorList>
    </citation>
    <scope>NUCLEOTIDE SEQUENCE [LARGE SCALE GENOMIC DNA]</scope>
</reference>
<organism evidence="1 2">
    <name type="scientific">Pseudomonas phage POR1</name>
    <dbReference type="NCBI Taxonomy" id="1718594"/>
    <lineage>
        <taxon>Viruses</taxon>
        <taxon>Duplodnaviria</taxon>
        <taxon>Heunggongvirae</taxon>
        <taxon>Uroviricota</taxon>
        <taxon>Caudoviricetes</taxon>
        <taxon>Porunavirus</taxon>
        <taxon>Porunavirus POR1</taxon>
    </lineage>
</organism>
<dbReference type="EMBL" id="KT716399">
    <property type="protein sequence ID" value="ALH46247.1"/>
    <property type="molecule type" value="Genomic_DNA"/>
</dbReference>
<keyword evidence="2" id="KW-1185">Reference proteome</keyword>
<dbReference type="Proteomes" id="UP000225954">
    <property type="component" value="Segment"/>
</dbReference>
<protein>
    <submittedName>
        <fullName evidence="1">Uncharacterized protein</fullName>
    </submittedName>
</protein>
<sequence>MNKFTKDSQILALQNKLAAARADTREAENTGCSDALICELMDKEDAIINQLLALGCHRRDC</sequence>
<proteinExistence type="predicted"/>
<accession>A0A0N9SJG2</accession>
<evidence type="ECO:0000313" key="1">
    <source>
        <dbReference type="EMBL" id="ALH46247.1"/>
    </source>
</evidence>
<name>A0A0N9SJG2_9CAUD</name>